<dbReference type="RefSeq" id="WP_305107609.1">
    <property type="nucleotide sequence ID" value="NZ_JAUTWS010000057.1"/>
</dbReference>
<evidence type="ECO:0000259" key="7">
    <source>
        <dbReference type="Pfam" id="PF02770"/>
    </source>
</evidence>
<evidence type="ECO:0000256" key="2">
    <source>
        <dbReference type="ARBA" id="ARBA00009347"/>
    </source>
</evidence>
<dbReference type="InterPro" id="IPR046373">
    <property type="entry name" value="Acyl-CoA_Oxase/DH_mid-dom_sf"/>
</dbReference>
<evidence type="ECO:0000313" key="10">
    <source>
        <dbReference type="Proteomes" id="UP001243009"/>
    </source>
</evidence>
<feature type="domain" description="Acyl-CoA oxidase/dehydrogenase middle" evidence="7">
    <location>
        <begin position="150"/>
        <end position="256"/>
    </location>
</feature>
<reference evidence="9 10" key="1">
    <citation type="submission" date="2023-08" db="EMBL/GenBank/DDBJ databases">
        <title>The draft genome sequence of Paracraurococcus sp. LOR1-02.</title>
        <authorList>
            <person name="Kingkaew E."/>
            <person name="Tanasupawat S."/>
        </authorList>
    </citation>
    <scope>NUCLEOTIDE SEQUENCE [LARGE SCALE GENOMIC DNA]</scope>
    <source>
        <strain evidence="9 10">LOR1-02</strain>
    </source>
</reference>
<dbReference type="InterPro" id="IPR009075">
    <property type="entry name" value="AcylCo_DH/oxidase_C"/>
</dbReference>
<feature type="domain" description="Acyl-CoA dehydrogenase/oxidase N-terminal" evidence="8">
    <location>
        <begin position="25"/>
        <end position="144"/>
    </location>
</feature>
<dbReference type="Pfam" id="PF02770">
    <property type="entry name" value="Acyl-CoA_dh_M"/>
    <property type="match status" value="1"/>
</dbReference>
<dbReference type="SUPFAM" id="SSF47203">
    <property type="entry name" value="Acyl-CoA dehydrogenase C-terminal domain-like"/>
    <property type="match status" value="1"/>
</dbReference>
<dbReference type="PANTHER" id="PTHR42803">
    <property type="entry name" value="ACYL-COA DEHYDROGENASE"/>
    <property type="match status" value="1"/>
</dbReference>
<dbReference type="InterPro" id="IPR037069">
    <property type="entry name" value="AcylCoA_DH/ox_N_sf"/>
</dbReference>
<dbReference type="PANTHER" id="PTHR42803:SF1">
    <property type="entry name" value="BROAD-SPECIFICITY LINEAR ACYL-COA DEHYDROGENASE FADE5"/>
    <property type="match status" value="1"/>
</dbReference>
<dbReference type="InterPro" id="IPR036250">
    <property type="entry name" value="AcylCo_DH-like_C"/>
</dbReference>
<name>A0ABT9E9H6_9PROT</name>
<organism evidence="9 10">
    <name type="scientific">Paracraurococcus lichenis</name>
    <dbReference type="NCBI Taxonomy" id="3064888"/>
    <lineage>
        <taxon>Bacteria</taxon>
        <taxon>Pseudomonadati</taxon>
        <taxon>Pseudomonadota</taxon>
        <taxon>Alphaproteobacteria</taxon>
        <taxon>Acetobacterales</taxon>
        <taxon>Roseomonadaceae</taxon>
        <taxon>Paracraurococcus</taxon>
    </lineage>
</organism>
<comment type="caution">
    <text evidence="9">The sequence shown here is derived from an EMBL/GenBank/DDBJ whole genome shotgun (WGS) entry which is preliminary data.</text>
</comment>
<dbReference type="InterPro" id="IPR006091">
    <property type="entry name" value="Acyl-CoA_Oxase/DH_mid-dom"/>
</dbReference>
<dbReference type="Proteomes" id="UP001243009">
    <property type="component" value="Unassembled WGS sequence"/>
</dbReference>
<sequence>MNPATLTLLIDRVVDEADVPGSAEARSEILDGAARFAERRLMPLATVLDRKGCRLEDGRVHTAPGHAEAWRAYALAGWTGLTVPEAAGGQALSLTTATAVQMLMDAANPAFGILALNVRCAARLLAIHGDVATRALWLPRLVDGSWSATICISEPQAGSDVGRIHTRAAKQIDGSWRVFGEKCWISYGDHDLTDRIGHLVLARPDGEKVTGGTRALTLFLVSDTLEGGVRNGVAATRLEDKLGVRGAPTCSIVFDGAVATQVGPLGRGLPTLFAMIAAMRLGVAAQGAAVAGRAAEIAEAYARERRQGGDPGTPPVPIIIHAEVRRLLLAMQTRAEVARLIALQTAAWLDAADAGDKSAAARTALLLPLAKSLGAEAAFVNADDAIQVLGGVGLVREGKVEQLLRDCRALSIVEGTTAIQGIDLLFRRVLSADGIASLQDLLDNLEPHPALVEAVLDVASYLAGASRRAREAAAVPFLKLLGLACADGLLQRAARRAGPIAGRYAALAAFHGAEAEARAALLVARCTRADLDNAFAALFPDYPADIVLDLAEGSSPQR</sequence>
<dbReference type="InterPro" id="IPR013786">
    <property type="entry name" value="AcylCoA_DH/ox_N"/>
</dbReference>
<evidence type="ECO:0000313" key="9">
    <source>
        <dbReference type="EMBL" id="MDO9712754.1"/>
    </source>
</evidence>
<gene>
    <name evidence="9" type="ORF">Q7A36_30755</name>
</gene>
<dbReference type="Gene3D" id="2.40.110.10">
    <property type="entry name" value="Butyryl-CoA Dehydrogenase, subunit A, domain 2"/>
    <property type="match status" value="1"/>
</dbReference>
<comment type="similarity">
    <text evidence="2 5">Belongs to the acyl-CoA dehydrogenase family.</text>
</comment>
<evidence type="ECO:0000256" key="4">
    <source>
        <dbReference type="ARBA" id="ARBA00022827"/>
    </source>
</evidence>
<dbReference type="InterPro" id="IPR052166">
    <property type="entry name" value="Diverse_Acyl-CoA_DH"/>
</dbReference>
<dbReference type="SUPFAM" id="SSF56645">
    <property type="entry name" value="Acyl-CoA dehydrogenase NM domain-like"/>
    <property type="match status" value="1"/>
</dbReference>
<evidence type="ECO:0000259" key="8">
    <source>
        <dbReference type="Pfam" id="PF02771"/>
    </source>
</evidence>
<evidence type="ECO:0000256" key="3">
    <source>
        <dbReference type="ARBA" id="ARBA00022630"/>
    </source>
</evidence>
<dbReference type="Pfam" id="PF02771">
    <property type="entry name" value="Acyl-CoA_dh_N"/>
    <property type="match status" value="1"/>
</dbReference>
<dbReference type="Gene3D" id="1.10.540.10">
    <property type="entry name" value="Acyl-CoA dehydrogenase/oxidase, N-terminal domain"/>
    <property type="match status" value="1"/>
</dbReference>
<dbReference type="Gene3D" id="1.20.140.10">
    <property type="entry name" value="Butyryl-CoA Dehydrogenase, subunit A, domain 3"/>
    <property type="match status" value="1"/>
</dbReference>
<proteinExistence type="inferred from homology"/>
<protein>
    <submittedName>
        <fullName evidence="9">Acyl-CoA dehydrogenase family protein</fullName>
    </submittedName>
</protein>
<evidence type="ECO:0000256" key="1">
    <source>
        <dbReference type="ARBA" id="ARBA00001974"/>
    </source>
</evidence>
<dbReference type="Pfam" id="PF00441">
    <property type="entry name" value="Acyl-CoA_dh_1"/>
    <property type="match status" value="1"/>
</dbReference>
<keyword evidence="10" id="KW-1185">Reference proteome</keyword>
<evidence type="ECO:0000256" key="5">
    <source>
        <dbReference type="RuleBase" id="RU362125"/>
    </source>
</evidence>
<dbReference type="InterPro" id="IPR009100">
    <property type="entry name" value="AcylCoA_DH/oxidase_NM_dom_sf"/>
</dbReference>
<keyword evidence="4 5" id="KW-0274">FAD</keyword>
<dbReference type="EMBL" id="JAUTWS010000057">
    <property type="protein sequence ID" value="MDO9712754.1"/>
    <property type="molecule type" value="Genomic_DNA"/>
</dbReference>
<keyword evidence="5" id="KW-0560">Oxidoreductase</keyword>
<comment type="cofactor">
    <cofactor evidence="1 5">
        <name>FAD</name>
        <dbReference type="ChEBI" id="CHEBI:57692"/>
    </cofactor>
</comment>
<evidence type="ECO:0000259" key="6">
    <source>
        <dbReference type="Pfam" id="PF00441"/>
    </source>
</evidence>
<keyword evidence="3 5" id="KW-0285">Flavoprotein</keyword>
<feature type="domain" description="Acyl-CoA dehydrogenase/oxidase C-terminal" evidence="6">
    <location>
        <begin position="266"/>
        <end position="421"/>
    </location>
</feature>
<accession>A0ABT9E9H6</accession>